<name>A0A6H1ZQ10_9ZZZZ</name>
<gene>
    <name evidence="1" type="ORF">TM448A01565_0007</name>
    <name evidence="2" type="ORF">TM448B00508_0020</name>
</gene>
<evidence type="ECO:0000313" key="1">
    <source>
        <dbReference type="EMBL" id="QJA50016.1"/>
    </source>
</evidence>
<organism evidence="1">
    <name type="scientific">viral metagenome</name>
    <dbReference type="NCBI Taxonomy" id="1070528"/>
    <lineage>
        <taxon>unclassified sequences</taxon>
        <taxon>metagenomes</taxon>
        <taxon>organismal metagenomes</taxon>
    </lineage>
</organism>
<sequence>MFGQLGFDICVCDRCGDFDTLIHDRLYPANPALWASLGFSKKGWIQVAMLVDDGRLGAYVMLCPFCWGEAQKIVGLKLTSQQMRNWLTGGTWSISYDAYQNRVWLDVARRDFFAEQEYDKQPITLDGDSADIVGKMLGAEARRSNPRNDQDMEGDASMHLTKTPLPTGWWWMRRTPTSEWEAIKIAWQPRIVFTEDTCNTVVATVLAIFESQHYSVAPEGAVFYGPIPKPEV</sequence>
<protein>
    <submittedName>
        <fullName evidence="1">Uncharacterized protein</fullName>
    </submittedName>
</protein>
<proteinExistence type="predicted"/>
<reference evidence="1" key="1">
    <citation type="submission" date="2020-03" db="EMBL/GenBank/DDBJ databases">
        <title>The deep terrestrial virosphere.</title>
        <authorList>
            <person name="Holmfeldt K."/>
            <person name="Nilsson E."/>
            <person name="Simone D."/>
            <person name="Lopez-Fernandez M."/>
            <person name="Wu X."/>
            <person name="de Brujin I."/>
            <person name="Lundin D."/>
            <person name="Andersson A."/>
            <person name="Bertilsson S."/>
            <person name="Dopson M."/>
        </authorList>
    </citation>
    <scope>NUCLEOTIDE SEQUENCE</scope>
    <source>
        <strain evidence="1">TM448A01565</strain>
        <strain evidence="2">TM448B00508</strain>
    </source>
</reference>
<accession>A0A6H1ZQ10</accession>
<evidence type="ECO:0000313" key="2">
    <source>
        <dbReference type="EMBL" id="QJH95706.1"/>
    </source>
</evidence>
<dbReference type="EMBL" id="MT144627">
    <property type="protein sequence ID" value="QJH95706.1"/>
    <property type="molecule type" value="Genomic_DNA"/>
</dbReference>
<dbReference type="EMBL" id="MT144169">
    <property type="protein sequence ID" value="QJA50016.1"/>
    <property type="molecule type" value="Genomic_DNA"/>
</dbReference>
<dbReference type="AlphaFoldDB" id="A0A6H1ZQ10"/>